<dbReference type="EMBL" id="JASCZI010181408">
    <property type="protein sequence ID" value="MED6183114.1"/>
    <property type="molecule type" value="Genomic_DNA"/>
</dbReference>
<accession>A0ABU6WCV3</accession>
<keyword evidence="2" id="KW-1185">Reference proteome</keyword>
<evidence type="ECO:0000313" key="1">
    <source>
        <dbReference type="EMBL" id="MED6183114.1"/>
    </source>
</evidence>
<organism evidence="1 2">
    <name type="scientific">Stylosanthes scabra</name>
    <dbReference type="NCBI Taxonomy" id="79078"/>
    <lineage>
        <taxon>Eukaryota</taxon>
        <taxon>Viridiplantae</taxon>
        <taxon>Streptophyta</taxon>
        <taxon>Embryophyta</taxon>
        <taxon>Tracheophyta</taxon>
        <taxon>Spermatophyta</taxon>
        <taxon>Magnoliopsida</taxon>
        <taxon>eudicotyledons</taxon>
        <taxon>Gunneridae</taxon>
        <taxon>Pentapetalae</taxon>
        <taxon>rosids</taxon>
        <taxon>fabids</taxon>
        <taxon>Fabales</taxon>
        <taxon>Fabaceae</taxon>
        <taxon>Papilionoideae</taxon>
        <taxon>50 kb inversion clade</taxon>
        <taxon>dalbergioids sensu lato</taxon>
        <taxon>Dalbergieae</taxon>
        <taxon>Pterocarpus clade</taxon>
        <taxon>Stylosanthes</taxon>
    </lineage>
</organism>
<sequence length="103" mass="11225">MTRAASPKRIRGEGTGQAQAPYIAYAQEVLVTQDYTSDSGYSWESGAESRTPSNTCTYVSWTRYCGFVATQLVGQRCAEVPPRGCIIDPGHSSNDSDAQYFNS</sequence>
<comment type="caution">
    <text evidence="1">The sequence shown here is derived from an EMBL/GenBank/DDBJ whole genome shotgun (WGS) entry which is preliminary data.</text>
</comment>
<name>A0ABU6WCV3_9FABA</name>
<proteinExistence type="predicted"/>
<dbReference type="Proteomes" id="UP001341840">
    <property type="component" value="Unassembled WGS sequence"/>
</dbReference>
<gene>
    <name evidence="1" type="ORF">PIB30_035038</name>
</gene>
<evidence type="ECO:0000313" key="2">
    <source>
        <dbReference type="Proteomes" id="UP001341840"/>
    </source>
</evidence>
<protein>
    <submittedName>
        <fullName evidence="1">Uncharacterized protein</fullName>
    </submittedName>
</protein>
<reference evidence="1 2" key="1">
    <citation type="journal article" date="2023" name="Plants (Basel)">
        <title>Bridging the Gap: Combining Genomics and Transcriptomics Approaches to Understand Stylosanthes scabra, an Orphan Legume from the Brazilian Caatinga.</title>
        <authorList>
            <person name="Ferreira-Neto J.R.C."/>
            <person name="da Silva M.D."/>
            <person name="Binneck E."/>
            <person name="de Melo N.F."/>
            <person name="da Silva R.H."/>
            <person name="de Melo A.L.T.M."/>
            <person name="Pandolfi V."/>
            <person name="Bustamante F.O."/>
            <person name="Brasileiro-Vidal A.C."/>
            <person name="Benko-Iseppon A.M."/>
        </authorList>
    </citation>
    <scope>NUCLEOTIDE SEQUENCE [LARGE SCALE GENOMIC DNA]</scope>
    <source>
        <tissue evidence="1">Leaves</tissue>
    </source>
</reference>